<reference evidence="3 4" key="1">
    <citation type="submission" date="2023-01" db="EMBL/GenBank/DDBJ databases">
        <title>Analysis of 21 Apiospora genomes using comparative genomics revels a genus with tremendous synthesis potential of carbohydrate active enzymes and secondary metabolites.</title>
        <authorList>
            <person name="Sorensen T."/>
        </authorList>
    </citation>
    <scope>NUCLEOTIDE SEQUENCE [LARGE SCALE GENOMIC DNA]</scope>
    <source>
        <strain evidence="3 4">CBS 20057</strain>
    </source>
</reference>
<sequence>MSDLTSRVGALTTSFTPTVTSCSSVYIQDNSAGTYFLKFGTVGSASTSSCFPPNFAPLGYYSPGVCSSGYWYACEAGIDKTATVATCCPENYSCKKDRSTDDWHQCHSGFDRASYISVSQCYTKHGTPELPCGRFVTTSYTSGDHTFAYGINVRRASGDPVWSGEPDGPSVLSTTAASGPTRSSSGAPTRTGGSSDKSDAGIPPPSSASSSPGEAGVLSSAAKVDIGVGVTLGALLIIGSIAAAYCIGKRSRRRREEEVEARRQADASHQEVIGQKWTATQQVAELPPSGYEGSRAYGSSEGIVAANYYNQIFGGSNSWPWAYELGPSERSPVEMGSTDPSSELASHWQTTVRELDASPRPMTHRPHKE</sequence>
<proteinExistence type="predicted"/>
<accession>A0ABR1RFH5</accession>
<evidence type="ECO:0000256" key="1">
    <source>
        <dbReference type="SAM" id="MobiDB-lite"/>
    </source>
</evidence>
<name>A0ABR1RFH5_9PEZI</name>
<keyword evidence="2" id="KW-0472">Membrane</keyword>
<keyword evidence="2" id="KW-0812">Transmembrane</keyword>
<dbReference type="PROSITE" id="PS51257">
    <property type="entry name" value="PROKAR_LIPOPROTEIN"/>
    <property type="match status" value="1"/>
</dbReference>
<protein>
    <submittedName>
        <fullName evidence="3">Uncharacterized protein</fullName>
    </submittedName>
</protein>
<evidence type="ECO:0000313" key="3">
    <source>
        <dbReference type="EMBL" id="KAK8009344.1"/>
    </source>
</evidence>
<evidence type="ECO:0000313" key="4">
    <source>
        <dbReference type="Proteomes" id="UP001396898"/>
    </source>
</evidence>
<feature type="compositionally biased region" description="Polar residues" evidence="1">
    <location>
        <begin position="171"/>
        <end position="195"/>
    </location>
</feature>
<feature type="transmembrane region" description="Helical" evidence="2">
    <location>
        <begin position="226"/>
        <end position="247"/>
    </location>
</feature>
<organism evidence="3 4">
    <name type="scientific">Apiospora marii</name>
    <dbReference type="NCBI Taxonomy" id="335849"/>
    <lineage>
        <taxon>Eukaryota</taxon>
        <taxon>Fungi</taxon>
        <taxon>Dikarya</taxon>
        <taxon>Ascomycota</taxon>
        <taxon>Pezizomycotina</taxon>
        <taxon>Sordariomycetes</taxon>
        <taxon>Xylariomycetidae</taxon>
        <taxon>Amphisphaeriales</taxon>
        <taxon>Apiosporaceae</taxon>
        <taxon>Apiospora</taxon>
    </lineage>
</organism>
<feature type="compositionally biased region" description="Polar residues" evidence="1">
    <location>
        <begin position="338"/>
        <end position="347"/>
    </location>
</feature>
<feature type="region of interest" description="Disordered" evidence="1">
    <location>
        <begin position="159"/>
        <end position="215"/>
    </location>
</feature>
<gene>
    <name evidence="3" type="ORF">PG991_011895</name>
</gene>
<comment type="caution">
    <text evidence="3">The sequence shown here is derived from an EMBL/GenBank/DDBJ whole genome shotgun (WGS) entry which is preliminary data.</text>
</comment>
<dbReference type="EMBL" id="JAQQWI010000016">
    <property type="protein sequence ID" value="KAK8009344.1"/>
    <property type="molecule type" value="Genomic_DNA"/>
</dbReference>
<dbReference type="Proteomes" id="UP001396898">
    <property type="component" value="Unassembled WGS sequence"/>
</dbReference>
<feature type="region of interest" description="Disordered" evidence="1">
    <location>
        <begin position="328"/>
        <end position="347"/>
    </location>
</feature>
<keyword evidence="4" id="KW-1185">Reference proteome</keyword>
<evidence type="ECO:0000256" key="2">
    <source>
        <dbReference type="SAM" id="Phobius"/>
    </source>
</evidence>
<keyword evidence="2" id="KW-1133">Transmembrane helix</keyword>